<dbReference type="Gene3D" id="3.20.20.10">
    <property type="entry name" value="Alanine racemase"/>
    <property type="match status" value="1"/>
</dbReference>
<comment type="similarity">
    <text evidence="5">Belongs to the Orn/Lys/Arg decarboxylase class-II family. LysA subfamily.</text>
</comment>
<dbReference type="InterPro" id="IPR029066">
    <property type="entry name" value="PLP-binding_barrel"/>
</dbReference>
<dbReference type="STRING" id="885272.JonanDRAFT_0783"/>
<evidence type="ECO:0000256" key="6">
    <source>
        <dbReference type="NCBIfam" id="TIGR01048"/>
    </source>
</evidence>
<dbReference type="InterPro" id="IPR002986">
    <property type="entry name" value="DAP_deCOOHase_LysA"/>
</dbReference>
<accession>H0UKF3</accession>
<feature type="binding site" evidence="5">
    <location>
        <begin position="273"/>
        <end position="276"/>
    </location>
    <ligand>
        <name>pyridoxal 5'-phosphate</name>
        <dbReference type="ChEBI" id="CHEBI:597326"/>
    </ligand>
</feature>
<feature type="binding site" evidence="5">
    <location>
        <position position="317"/>
    </location>
    <ligand>
        <name>substrate</name>
    </ligand>
</feature>
<dbReference type="RefSeq" id="WP_008522847.1">
    <property type="nucleotide sequence ID" value="NZ_CM001376.1"/>
</dbReference>
<keyword evidence="5" id="KW-0028">Amino-acid biosynthesis</keyword>
<reference evidence="10 11" key="1">
    <citation type="submission" date="2011-11" db="EMBL/GenBank/DDBJ databases">
        <title>The Noncontiguous Finished genome of Jonquetella anthropi DSM 22815.</title>
        <authorList>
            <consortium name="US DOE Joint Genome Institute (JGI-PGF)"/>
            <person name="Lucas S."/>
            <person name="Copeland A."/>
            <person name="Lapidus A."/>
            <person name="Glavina del Rio T."/>
            <person name="Dalin E."/>
            <person name="Tice H."/>
            <person name="Bruce D."/>
            <person name="Goodwin L."/>
            <person name="Pitluck S."/>
            <person name="Peters L."/>
            <person name="Mikhailova N."/>
            <person name="Held B."/>
            <person name="Kyrpides N."/>
            <person name="Mavromatis K."/>
            <person name="Ivanova N."/>
            <person name="Markowitz V."/>
            <person name="Cheng J.-F."/>
            <person name="Hugenholtz P."/>
            <person name="Woyke T."/>
            <person name="Wu D."/>
            <person name="Gronow S."/>
            <person name="Wellnitz S."/>
            <person name="Brambilla E."/>
            <person name="Klenk H.-P."/>
            <person name="Eisen J.A."/>
        </authorList>
    </citation>
    <scope>NUCLEOTIDE SEQUENCE [LARGE SCALE GENOMIC DNA]</scope>
    <source>
        <strain evidence="10 11">DSM 22815</strain>
    </source>
</reference>
<dbReference type="InterPro" id="IPR022653">
    <property type="entry name" value="De-COase2_pyr-phos_BS"/>
</dbReference>
<feature type="binding site" evidence="5">
    <location>
        <position position="373"/>
    </location>
    <ligand>
        <name>substrate</name>
    </ligand>
</feature>
<dbReference type="GO" id="GO:0008836">
    <property type="term" value="F:diaminopimelate decarboxylase activity"/>
    <property type="evidence" value="ECO:0007669"/>
    <property type="project" value="UniProtKB-UniRule"/>
</dbReference>
<dbReference type="CDD" id="cd06828">
    <property type="entry name" value="PLPDE_III_DapDC"/>
    <property type="match status" value="1"/>
</dbReference>
<evidence type="ECO:0000256" key="7">
    <source>
        <dbReference type="PIRSR" id="PIRSR600183-50"/>
    </source>
</evidence>
<name>H0UKF3_9BACT</name>
<comment type="catalytic activity">
    <reaction evidence="5 8">
        <text>meso-2,6-diaminopimelate + H(+) = L-lysine + CO2</text>
        <dbReference type="Rhea" id="RHEA:15101"/>
        <dbReference type="ChEBI" id="CHEBI:15378"/>
        <dbReference type="ChEBI" id="CHEBI:16526"/>
        <dbReference type="ChEBI" id="CHEBI:32551"/>
        <dbReference type="ChEBI" id="CHEBI:57791"/>
        <dbReference type="EC" id="4.1.1.20"/>
    </reaction>
</comment>
<dbReference type="FunFam" id="3.20.20.10:FF:000003">
    <property type="entry name" value="Diaminopimelate decarboxylase"/>
    <property type="match status" value="1"/>
</dbReference>
<dbReference type="EMBL" id="CM001376">
    <property type="protein sequence ID" value="EHM13162.1"/>
    <property type="molecule type" value="Genomic_DNA"/>
</dbReference>
<dbReference type="GO" id="GO:0030170">
    <property type="term" value="F:pyridoxal phosphate binding"/>
    <property type="evidence" value="ECO:0007669"/>
    <property type="project" value="UniProtKB-UniRule"/>
</dbReference>
<dbReference type="PRINTS" id="PR01181">
    <property type="entry name" value="DAPDCRBXLASE"/>
</dbReference>
<evidence type="ECO:0000256" key="3">
    <source>
        <dbReference type="ARBA" id="ARBA00022898"/>
    </source>
</evidence>
<feature type="active site" description="Proton donor" evidence="7">
    <location>
        <position position="344"/>
    </location>
</feature>
<evidence type="ECO:0000256" key="4">
    <source>
        <dbReference type="ARBA" id="ARBA00023239"/>
    </source>
</evidence>
<keyword evidence="3 5" id="KW-0663">Pyridoxal phosphate</keyword>
<dbReference type="AlphaFoldDB" id="H0UKF3"/>
<dbReference type="PROSITE" id="PS00878">
    <property type="entry name" value="ODR_DC_2_1"/>
    <property type="match status" value="1"/>
</dbReference>
<comment type="cofactor">
    <cofactor evidence="1 5 7 8">
        <name>pyridoxal 5'-phosphate</name>
        <dbReference type="ChEBI" id="CHEBI:597326"/>
    </cofactor>
</comment>
<evidence type="ECO:0000256" key="2">
    <source>
        <dbReference type="ARBA" id="ARBA00022793"/>
    </source>
</evidence>
<feature type="binding site" evidence="5">
    <location>
        <position position="233"/>
    </location>
    <ligand>
        <name>pyridoxal 5'-phosphate</name>
        <dbReference type="ChEBI" id="CHEBI:597326"/>
    </ligand>
</feature>
<dbReference type="InterPro" id="IPR000183">
    <property type="entry name" value="Orn/DAP/Arg_de-COase"/>
</dbReference>
<dbReference type="PANTHER" id="PTHR43727:SF2">
    <property type="entry name" value="GROUP IV DECARBOXYLASE"/>
    <property type="match status" value="1"/>
</dbReference>
<proteinExistence type="inferred from homology"/>
<dbReference type="EC" id="4.1.1.20" evidence="5 6"/>
<feature type="binding site" evidence="5">
    <location>
        <position position="345"/>
    </location>
    <ligand>
        <name>substrate</name>
    </ligand>
</feature>
<feature type="binding site" evidence="5">
    <location>
        <position position="313"/>
    </location>
    <ligand>
        <name>substrate</name>
    </ligand>
</feature>
<feature type="binding site" evidence="5">
    <location>
        <position position="373"/>
    </location>
    <ligand>
        <name>pyridoxal 5'-phosphate</name>
        <dbReference type="ChEBI" id="CHEBI:597326"/>
    </ligand>
</feature>
<comment type="pathway">
    <text evidence="5 8">Amino-acid biosynthesis; L-lysine biosynthesis via DAP pathway; L-lysine from DL-2,6-diaminopimelate: step 1/1.</text>
</comment>
<evidence type="ECO:0000256" key="5">
    <source>
        <dbReference type="HAMAP-Rule" id="MF_02120"/>
    </source>
</evidence>
<evidence type="ECO:0000256" key="8">
    <source>
        <dbReference type="RuleBase" id="RU003738"/>
    </source>
</evidence>
<keyword evidence="2 5" id="KW-0210">Decarboxylase</keyword>
<sequence length="420" mass="45039">MKSLTEWGGASLIELAERFGTPLYVFDEAELRRRCRRLVESVKKYDADVYYAGKAFLPLAMAQLVSSEGMGLDVVSLGELALALSAGISAGRIELHGNAKTEELLSRALRLGVGRIVVDSADELELLGRLAKNEKTPPKILLRVSPGIAAGAHHAIQTATDDCKFGFSPAQLVHAVKRAADLPVVLAGLHVHLGSQIDRLEPFFEGVQTMVDLLASLKNACGFEADEMDLGGGFAVRSPEGPLDAGDFIEKICLRAKSASSAAGLRLPRLSFEPGRWVSSPACVTVYRVQSVKETTSGRIYAALDGGMTDNPRPCLYGAPYSPVLVSSADERKEGTVTLAGCCCESGDVLVSDAVMPELRRGDLVALPDTGAYTYSMFMTYNGAFRPAVVFVSSGTARLVVRRWNEGDLLKDQLGLEGRQ</sequence>
<dbReference type="Gene3D" id="2.40.37.10">
    <property type="entry name" value="Lyase, Ornithine Decarboxylase, Chain A, domain 1"/>
    <property type="match status" value="1"/>
</dbReference>
<dbReference type="HOGENOM" id="CLU_026444_0_1_0"/>
<dbReference type="NCBIfam" id="TIGR01048">
    <property type="entry name" value="lysA"/>
    <property type="match status" value="1"/>
</dbReference>
<keyword evidence="11" id="KW-1185">Reference proteome</keyword>
<evidence type="ECO:0000259" key="9">
    <source>
        <dbReference type="Pfam" id="PF02784"/>
    </source>
</evidence>
<keyword evidence="5 8" id="KW-0457">Lysine biosynthesis</keyword>
<dbReference type="PANTHER" id="PTHR43727">
    <property type="entry name" value="DIAMINOPIMELATE DECARBOXYLASE"/>
    <property type="match status" value="1"/>
</dbReference>
<evidence type="ECO:0000313" key="10">
    <source>
        <dbReference type="EMBL" id="EHM13162.1"/>
    </source>
</evidence>
<feature type="domain" description="Orn/DAP/Arg decarboxylase 2 N-terminal" evidence="9">
    <location>
        <begin position="29"/>
        <end position="279"/>
    </location>
</feature>
<dbReference type="SUPFAM" id="SSF50621">
    <property type="entry name" value="Alanine racemase C-terminal domain-like"/>
    <property type="match status" value="1"/>
</dbReference>
<dbReference type="InterPro" id="IPR022644">
    <property type="entry name" value="De-COase2_N"/>
</dbReference>
<feature type="modified residue" description="N6-(pyridoxal phosphate)lysine" evidence="5 7">
    <location>
        <position position="54"/>
    </location>
</feature>
<evidence type="ECO:0000256" key="1">
    <source>
        <dbReference type="ARBA" id="ARBA00001933"/>
    </source>
</evidence>
<comment type="subunit">
    <text evidence="5">Homodimer.</text>
</comment>
<dbReference type="Proteomes" id="UP000003806">
    <property type="component" value="Chromosome"/>
</dbReference>
<gene>
    <name evidence="5" type="primary">lysA</name>
    <name evidence="10" type="ORF">JonanDRAFT_0783</name>
</gene>
<comment type="function">
    <text evidence="5">Specifically catalyzes the decarboxylation of meso-diaminopimelate (meso-DAP) to L-lysine.</text>
</comment>
<dbReference type="HAMAP" id="MF_02120">
    <property type="entry name" value="LysA"/>
    <property type="match status" value="1"/>
</dbReference>
<dbReference type="SUPFAM" id="SSF51419">
    <property type="entry name" value="PLP-binding barrel"/>
    <property type="match status" value="1"/>
</dbReference>
<organism evidence="10 11">
    <name type="scientific">Jonquetella anthropi DSM 22815</name>
    <dbReference type="NCBI Taxonomy" id="885272"/>
    <lineage>
        <taxon>Bacteria</taxon>
        <taxon>Thermotogati</taxon>
        <taxon>Synergistota</taxon>
        <taxon>Synergistia</taxon>
        <taxon>Synergistales</taxon>
        <taxon>Dethiosulfovibrionaceae</taxon>
        <taxon>Jonquetella</taxon>
    </lineage>
</organism>
<feature type="binding site" evidence="5">
    <location>
        <position position="276"/>
    </location>
    <ligand>
        <name>substrate</name>
    </ligand>
</feature>
<dbReference type="InterPro" id="IPR009006">
    <property type="entry name" value="Ala_racemase/Decarboxylase_C"/>
</dbReference>
<dbReference type="GO" id="GO:0009089">
    <property type="term" value="P:lysine biosynthetic process via diaminopimelate"/>
    <property type="evidence" value="ECO:0007669"/>
    <property type="project" value="UniProtKB-UniRule"/>
</dbReference>
<protein>
    <recommendedName>
        <fullName evidence="5 6">Diaminopimelate decarboxylase</fullName>
        <shortName evidence="5">DAP decarboxylase</shortName>
        <shortName evidence="5">DAPDC</shortName>
        <ecNumber evidence="5 6">4.1.1.20</ecNumber>
    </recommendedName>
</protein>
<dbReference type="PRINTS" id="PR01179">
    <property type="entry name" value="ODADCRBXLASE"/>
</dbReference>
<dbReference type="UniPathway" id="UPA00034">
    <property type="reaction ID" value="UER00027"/>
</dbReference>
<dbReference type="Pfam" id="PF02784">
    <property type="entry name" value="Orn_Arg_deC_N"/>
    <property type="match status" value="1"/>
</dbReference>
<keyword evidence="4 5" id="KW-0456">Lyase</keyword>
<dbReference type="eggNOG" id="COG0019">
    <property type="taxonomic scope" value="Bacteria"/>
</dbReference>
<evidence type="ECO:0000313" key="11">
    <source>
        <dbReference type="Proteomes" id="UP000003806"/>
    </source>
</evidence>